<feature type="compositionally biased region" description="Basic and acidic residues" evidence="1">
    <location>
        <begin position="358"/>
        <end position="370"/>
    </location>
</feature>
<evidence type="ECO:0000313" key="2">
    <source>
        <dbReference type="EMBL" id="ODV89014.1"/>
    </source>
</evidence>
<feature type="compositionally biased region" description="Basic residues" evidence="1">
    <location>
        <begin position="427"/>
        <end position="439"/>
    </location>
</feature>
<name>A0A1E4TB87_9ASCO</name>
<feature type="compositionally biased region" description="Polar residues" evidence="1">
    <location>
        <begin position="346"/>
        <end position="356"/>
    </location>
</feature>
<proteinExistence type="predicted"/>
<dbReference type="AlphaFoldDB" id="A0A1E4TB87"/>
<sequence length="620" mass="67610">MAILTRAAARKARESLQSEESSSPDTLVSVLSRGRKTKKSAKSVSFELPQLDETPVESSIGSITAKRGTRRTRQTRLNEESQTESISAEAVKPALKGSQSPSKRSSREISAENDTPDKEFAAQANNFPNDVSKPATKCRSRAKSASPVKLSASTPRRTTRNSSPTKKTTKSVSRVIDPSESKDPIEARSLTREQSNTEIEYLAEPSPIKGASVKPITNSSSAKLEYSPARQTTNAHLCLEKNLSSVSKTNSKAESFIDSPNAEVRQVPSPVFISQASANCSSSHKNDRNTPQLSPNRPPMPSYRSPCQIVASPVSRPILSPIRSHALKPLSSPEDRRLSMLQRQTMLKRQNSNSDLSIVKEHADKKRRTETTNPGPIRVSKGQSRTLTKPKPFTFQTEALAEKRAQASQPPSAPAHTRTPSATLTRPKARSYIRPKPRLASRSNTRSPHNHKSQHNSLSNEAPSTSIKRALEELRSVCAVTDLKPEADLKYPELPSQTSERCLPEKENVQLSSPLLPNENRDIPPSTSSATLMQQTIPSPLQAIKSLQNSPEKLYSRVSVSPTRVALAKSVSSSPIKMASNGQEFGFGRSSMISNLRMNSEAAGLAAVANWAATHNLNKS</sequence>
<organism evidence="2 3">
    <name type="scientific">Tortispora caseinolytica NRRL Y-17796</name>
    <dbReference type="NCBI Taxonomy" id="767744"/>
    <lineage>
        <taxon>Eukaryota</taxon>
        <taxon>Fungi</taxon>
        <taxon>Dikarya</taxon>
        <taxon>Ascomycota</taxon>
        <taxon>Saccharomycotina</taxon>
        <taxon>Trigonopsidomycetes</taxon>
        <taxon>Trigonopsidales</taxon>
        <taxon>Trigonopsidaceae</taxon>
        <taxon>Tortispora</taxon>
    </lineage>
</organism>
<evidence type="ECO:0000313" key="3">
    <source>
        <dbReference type="Proteomes" id="UP000095023"/>
    </source>
</evidence>
<protein>
    <submittedName>
        <fullName evidence="2">Uncharacterized protein</fullName>
    </submittedName>
</protein>
<feature type="compositionally biased region" description="Polar residues" evidence="1">
    <location>
        <begin position="277"/>
        <end position="295"/>
    </location>
</feature>
<dbReference type="Proteomes" id="UP000095023">
    <property type="component" value="Unassembled WGS sequence"/>
</dbReference>
<keyword evidence="3" id="KW-1185">Reference proteome</keyword>
<feature type="compositionally biased region" description="Polar residues" evidence="1">
    <location>
        <begin position="455"/>
        <end position="464"/>
    </location>
</feature>
<feature type="compositionally biased region" description="Basic and acidic residues" evidence="1">
    <location>
        <begin position="105"/>
        <end position="120"/>
    </location>
</feature>
<feature type="region of interest" description="Disordered" evidence="1">
    <location>
        <begin position="277"/>
        <end position="307"/>
    </location>
</feature>
<feature type="region of interest" description="Disordered" evidence="1">
    <location>
        <begin position="1"/>
        <end position="194"/>
    </location>
</feature>
<dbReference type="EMBL" id="KV453843">
    <property type="protein sequence ID" value="ODV89014.1"/>
    <property type="molecule type" value="Genomic_DNA"/>
</dbReference>
<reference evidence="3" key="1">
    <citation type="submission" date="2016-02" db="EMBL/GenBank/DDBJ databases">
        <title>Comparative genomics of biotechnologically important yeasts.</title>
        <authorList>
            <consortium name="DOE Joint Genome Institute"/>
            <person name="Riley R."/>
            <person name="Haridas S."/>
            <person name="Wolfe K.H."/>
            <person name="Lopes M.R."/>
            <person name="Hittinger C.T."/>
            <person name="Goker M."/>
            <person name="Salamov A."/>
            <person name="Wisecaver J."/>
            <person name="Long T.M."/>
            <person name="Aerts A.L."/>
            <person name="Barry K."/>
            <person name="Choi C."/>
            <person name="Clum A."/>
            <person name="Coughlan A.Y."/>
            <person name="Deshpande S."/>
            <person name="Douglass A.P."/>
            <person name="Hanson S.J."/>
            <person name="Klenk H.-P."/>
            <person name="Labutti K."/>
            <person name="Lapidus A."/>
            <person name="Lindquist E."/>
            <person name="Lipzen A."/>
            <person name="Meier-Kolthoff J.P."/>
            <person name="Ohm R.A."/>
            <person name="Otillar R.P."/>
            <person name="Pangilinan J."/>
            <person name="Peng Y."/>
            <person name="Rokas A."/>
            <person name="Rosa C.A."/>
            <person name="Scheuner C."/>
            <person name="Sibirny A.A."/>
            <person name="Slot J.C."/>
            <person name="Stielow J.B."/>
            <person name="Sun H."/>
            <person name="Kurtzman C.P."/>
            <person name="Blackwell M."/>
            <person name="Jeffries T.W."/>
            <person name="Grigoriev I.V."/>
        </authorList>
    </citation>
    <scope>NUCLEOTIDE SEQUENCE [LARGE SCALE GENOMIC DNA]</scope>
    <source>
        <strain evidence="3">NRRL Y-17796</strain>
    </source>
</reference>
<accession>A0A1E4TB87</accession>
<evidence type="ECO:0000256" key="1">
    <source>
        <dbReference type="SAM" id="MobiDB-lite"/>
    </source>
</evidence>
<feature type="region of interest" description="Disordered" evidence="1">
    <location>
        <begin position="346"/>
        <end position="464"/>
    </location>
</feature>
<feature type="compositionally biased region" description="Low complexity" evidence="1">
    <location>
        <begin position="151"/>
        <end position="175"/>
    </location>
</feature>
<gene>
    <name evidence="2" type="ORF">CANCADRAFT_132865</name>
</gene>
<feature type="compositionally biased region" description="Basic and acidic residues" evidence="1">
    <location>
        <begin position="177"/>
        <end position="191"/>
    </location>
</feature>